<protein>
    <submittedName>
        <fullName evidence="2">Uncharacterized protein</fullName>
    </submittedName>
</protein>
<feature type="region of interest" description="Disordered" evidence="1">
    <location>
        <begin position="34"/>
        <end position="72"/>
    </location>
</feature>
<organism evidence="2 3">
    <name type="scientific">Silurus asotus</name>
    <name type="common">Amur catfish</name>
    <name type="synonym">Parasilurus asotus</name>
    <dbReference type="NCBI Taxonomy" id="30991"/>
    <lineage>
        <taxon>Eukaryota</taxon>
        <taxon>Metazoa</taxon>
        <taxon>Chordata</taxon>
        <taxon>Craniata</taxon>
        <taxon>Vertebrata</taxon>
        <taxon>Euteleostomi</taxon>
        <taxon>Actinopterygii</taxon>
        <taxon>Neopterygii</taxon>
        <taxon>Teleostei</taxon>
        <taxon>Ostariophysi</taxon>
        <taxon>Siluriformes</taxon>
        <taxon>Siluridae</taxon>
        <taxon>Silurus</taxon>
    </lineage>
</organism>
<dbReference type="Proteomes" id="UP001205998">
    <property type="component" value="Unassembled WGS sequence"/>
</dbReference>
<sequence length="72" mass="8430">MSWGTELWDAIGFVKGLICERRSRVIWYRLQELSEDDDEEEEEVEEEEKMTGELQCPTGSHDQSDDRSTCCL</sequence>
<accession>A0AAD5FNM7</accession>
<reference evidence="2" key="1">
    <citation type="submission" date="2018-07" db="EMBL/GenBank/DDBJ databases">
        <title>Comparative genomics of catfishes provides insights into carnivory and benthic adaptation.</title>
        <authorList>
            <person name="Zhang Y."/>
            <person name="Wang D."/>
            <person name="Peng Z."/>
            <person name="Zheng S."/>
            <person name="Shao F."/>
            <person name="Tao W."/>
        </authorList>
    </citation>
    <scope>NUCLEOTIDE SEQUENCE</scope>
    <source>
        <strain evidence="2">Chongqing</strain>
    </source>
</reference>
<dbReference type="AlphaFoldDB" id="A0AAD5FNM7"/>
<evidence type="ECO:0000313" key="3">
    <source>
        <dbReference type="Proteomes" id="UP001205998"/>
    </source>
</evidence>
<comment type="caution">
    <text evidence="2">The sequence shown here is derived from an EMBL/GenBank/DDBJ whole genome shotgun (WGS) entry which is preliminary data.</text>
</comment>
<evidence type="ECO:0000256" key="1">
    <source>
        <dbReference type="SAM" id="MobiDB-lite"/>
    </source>
</evidence>
<evidence type="ECO:0000313" key="2">
    <source>
        <dbReference type="EMBL" id="KAI5623710.1"/>
    </source>
</evidence>
<feature type="compositionally biased region" description="Basic and acidic residues" evidence="1">
    <location>
        <begin position="62"/>
        <end position="72"/>
    </location>
</feature>
<gene>
    <name evidence="2" type="ORF">C0J50_16746</name>
</gene>
<keyword evidence="3" id="KW-1185">Reference proteome</keyword>
<proteinExistence type="predicted"/>
<feature type="compositionally biased region" description="Acidic residues" evidence="1">
    <location>
        <begin position="34"/>
        <end position="48"/>
    </location>
</feature>
<name>A0AAD5FNM7_SILAS</name>
<dbReference type="EMBL" id="MU551599">
    <property type="protein sequence ID" value="KAI5623710.1"/>
    <property type="molecule type" value="Genomic_DNA"/>
</dbReference>